<dbReference type="Gene3D" id="3.30.200.20">
    <property type="entry name" value="Phosphorylase Kinase, domain 1"/>
    <property type="match status" value="1"/>
</dbReference>
<dbReference type="CDD" id="cd14014">
    <property type="entry name" value="STKc_PknB_like"/>
    <property type="match status" value="1"/>
</dbReference>
<dbReference type="InterPro" id="IPR017441">
    <property type="entry name" value="Protein_kinase_ATP_BS"/>
</dbReference>
<feature type="domain" description="Protein kinase" evidence="7">
    <location>
        <begin position="18"/>
        <end position="284"/>
    </location>
</feature>
<dbReference type="SMART" id="SM00220">
    <property type="entry name" value="S_TKc"/>
    <property type="match status" value="1"/>
</dbReference>
<evidence type="ECO:0000256" key="6">
    <source>
        <dbReference type="SAM" id="Phobius"/>
    </source>
</evidence>
<keyword evidence="6" id="KW-1133">Transmembrane helix</keyword>
<dbReference type="Gene3D" id="1.10.510.10">
    <property type="entry name" value="Transferase(Phosphotransferase) domain 1"/>
    <property type="match status" value="1"/>
</dbReference>
<keyword evidence="6" id="KW-0472">Membrane</keyword>
<comment type="caution">
    <text evidence="8">The sequence shown here is derived from an EMBL/GenBank/DDBJ whole genome shotgun (WGS) entry which is preliminary data.</text>
</comment>
<dbReference type="InterPro" id="IPR000719">
    <property type="entry name" value="Prot_kinase_dom"/>
</dbReference>
<evidence type="ECO:0000313" key="9">
    <source>
        <dbReference type="Proteomes" id="UP001552594"/>
    </source>
</evidence>
<accession>A0ABV3K176</accession>
<dbReference type="InterPro" id="IPR025565">
    <property type="entry name" value="DUF4328"/>
</dbReference>
<name>A0ABV3K176_STRON</name>
<organism evidence="8 9">
    <name type="scientific">Streptomyces orinoci</name>
    <name type="common">Streptoverticillium orinoci</name>
    <dbReference type="NCBI Taxonomy" id="67339"/>
    <lineage>
        <taxon>Bacteria</taxon>
        <taxon>Bacillati</taxon>
        <taxon>Actinomycetota</taxon>
        <taxon>Actinomycetes</taxon>
        <taxon>Kitasatosporales</taxon>
        <taxon>Streptomycetaceae</taxon>
        <taxon>Streptomyces</taxon>
    </lineage>
</organism>
<keyword evidence="6" id="KW-0812">Transmembrane</keyword>
<dbReference type="InterPro" id="IPR008271">
    <property type="entry name" value="Ser/Thr_kinase_AS"/>
</dbReference>
<dbReference type="PROSITE" id="PS50011">
    <property type="entry name" value="PROTEIN_KINASE_DOM"/>
    <property type="match status" value="1"/>
</dbReference>
<feature type="transmembrane region" description="Helical" evidence="6">
    <location>
        <begin position="561"/>
        <end position="581"/>
    </location>
</feature>
<keyword evidence="4 5" id="KW-0067">ATP-binding</keyword>
<dbReference type="Pfam" id="PF14219">
    <property type="entry name" value="DUF4328"/>
    <property type="match status" value="1"/>
</dbReference>
<dbReference type="SUPFAM" id="SSF56112">
    <property type="entry name" value="Protein kinase-like (PK-like)"/>
    <property type="match status" value="1"/>
</dbReference>
<evidence type="ECO:0000256" key="5">
    <source>
        <dbReference type="PROSITE-ProRule" id="PRU10141"/>
    </source>
</evidence>
<sequence length="647" mass="67613">MGGMSPVQPPVPQWVGRYRVLRKLGEGGMGQVYLARSEGGRTVAVKVIRPEVAHEPEFRRRFRLEVEAARKVGAAWTAPVLDADTEAAIPWVATGYVAGPSLHTVITEDYGPLPGHSVWALAHGLALALRDIHGAGLVHRDLKPSNVLVTVDGPRVIDFGIARALHPLPDGPATRTGAVLGSPGFMSPEQVRGRRVTSASDVFCYGAVLAFAATGRTPFGTPDSGLHALMFRVAEEEPDLTGVADGPLRELMARCLAKDPDGRPDVAELVEYTRHDAAAAGPWLPGEVLAGLGRQAAQLLDVESPAAGPGPAGGVRSGGTVPAAGVPAAGVPVAEAAAAGRVAGRGGVVGAVPVAGPGGVPGAVPGAAAMPRPGSGPGAVAMPGPGADPGAMAMAVPGAAPLPGFGPPPSGSVVPREEADLTESPRGMAIALQALLAALALVMLGYLALQVRLVRTLTHVISTGADYPGAQADRAQSRFTALELLEGLLMVPVIVMWLLWFWRVRINAEVFEPARQRYRRGWALGGWFTPVASLWIPKLVTDDIWAASDPDGHSPRRASRAVLNAWWVFWVVELIYGLLSLSVPGQDAWYDTDDPAESRLLLVPGVIDNLLMIAACGFALAVVRRLTALQVRRRAAAGAPARRPRSR</sequence>
<dbReference type="PROSITE" id="PS00108">
    <property type="entry name" value="PROTEIN_KINASE_ST"/>
    <property type="match status" value="1"/>
</dbReference>
<dbReference type="PANTHER" id="PTHR43289">
    <property type="entry name" value="MITOGEN-ACTIVATED PROTEIN KINASE KINASE KINASE 20-RELATED"/>
    <property type="match status" value="1"/>
</dbReference>
<dbReference type="PANTHER" id="PTHR43289:SF34">
    <property type="entry name" value="SERINE_THREONINE-PROTEIN KINASE YBDM-RELATED"/>
    <property type="match status" value="1"/>
</dbReference>
<dbReference type="EMBL" id="JBFAUK010000017">
    <property type="protein sequence ID" value="MEV5508912.1"/>
    <property type="molecule type" value="Genomic_DNA"/>
</dbReference>
<protein>
    <submittedName>
        <fullName evidence="8">DUF4328 domain-containing protein</fullName>
    </submittedName>
</protein>
<evidence type="ECO:0000256" key="1">
    <source>
        <dbReference type="ARBA" id="ARBA00022679"/>
    </source>
</evidence>
<reference evidence="8 9" key="1">
    <citation type="submission" date="2024-06" db="EMBL/GenBank/DDBJ databases">
        <title>The Natural Products Discovery Center: Release of the First 8490 Sequenced Strains for Exploring Actinobacteria Biosynthetic Diversity.</title>
        <authorList>
            <person name="Kalkreuter E."/>
            <person name="Kautsar S.A."/>
            <person name="Yang D."/>
            <person name="Bader C.D."/>
            <person name="Teijaro C.N."/>
            <person name="Fluegel L."/>
            <person name="Davis C.M."/>
            <person name="Simpson J.R."/>
            <person name="Lauterbach L."/>
            <person name="Steele A.D."/>
            <person name="Gui C."/>
            <person name="Meng S."/>
            <person name="Li G."/>
            <person name="Viehrig K."/>
            <person name="Ye F."/>
            <person name="Su P."/>
            <person name="Kiefer A.F."/>
            <person name="Nichols A."/>
            <person name="Cepeda A.J."/>
            <person name="Yan W."/>
            <person name="Fan B."/>
            <person name="Jiang Y."/>
            <person name="Adhikari A."/>
            <person name="Zheng C.-J."/>
            <person name="Schuster L."/>
            <person name="Cowan T.M."/>
            <person name="Smanski M.J."/>
            <person name="Chevrette M.G."/>
            <person name="De Carvalho L.P.S."/>
            <person name="Shen B."/>
        </authorList>
    </citation>
    <scope>NUCLEOTIDE SEQUENCE [LARGE SCALE GENOMIC DNA]</scope>
    <source>
        <strain evidence="8 9">NPDC052347</strain>
    </source>
</reference>
<feature type="binding site" evidence="5">
    <location>
        <position position="46"/>
    </location>
    <ligand>
        <name>ATP</name>
        <dbReference type="ChEBI" id="CHEBI:30616"/>
    </ligand>
</feature>
<dbReference type="RefSeq" id="WP_338323680.1">
    <property type="nucleotide sequence ID" value="NZ_PHNC01000031.1"/>
</dbReference>
<keyword evidence="9" id="KW-1185">Reference proteome</keyword>
<evidence type="ECO:0000259" key="7">
    <source>
        <dbReference type="PROSITE" id="PS50011"/>
    </source>
</evidence>
<evidence type="ECO:0000313" key="8">
    <source>
        <dbReference type="EMBL" id="MEV5508912.1"/>
    </source>
</evidence>
<keyword evidence="1" id="KW-0808">Transferase</keyword>
<evidence type="ECO:0000256" key="4">
    <source>
        <dbReference type="ARBA" id="ARBA00022840"/>
    </source>
</evidence>
<dbReference type="InterPro" id="IPR011009">
    <property type="entry name" value="Kinase-like_dom_sf"/>
</dbReference>
<feature type="transmembrane region" description="Helical" evidence="6">
    <location>
        <begin position="430"/>
        <end position="449"/>
    </location>
</feature>
<keyword evidence="2 5" id="KW-0547">Nucleotide-binding</keyword>
<gene>
    <name evidence="8" type="ORF">AB0L16_21115</name>
</gene>
<feature type="transmembrane region" description="Helical" evidence="6">
    <location>
        <begin position="601"/>
        <end position="623"/>
    </location>
</feature>
<keyword evidence="3" id="KW-0418">Kinase</keyword>
<dbReference type="PROSITE" id="PS00107">
    <property type="entry name" value="PROTEIN_KINASE_ATP"/>
    <property type="match status" value="1"/>
</dbReference>
<evidence type="ECO:0000256" key="2">
    <source>
        <dbReference type="ARBA" id="ARBA00022741"/>
    </source>
</evidence>
<dbReference type="Pfam" id="PF00069">
    <property type="entry name" value="Pkinase"/>
    <property type="match status" value="1"/>
</dbReference>
<evidence type="ECO:0000256" key="3">
    <source>
        <dbReference type="ARBA" id="ARBA00022777"/>
    </source>
</evidence>
<proteinExistence type="predicted"/>
<dbReference type="Proteomes" id="UP001552594">
    <property type="component" value="Unassembled WGS sequence"/>
</dbReference>